<reference evidence="2" key="1">
    <citation type="submission" date="2018-11" db="EMBL/GenBank/DDBJ databases">
        <title>Proposal to divide the Flavobacteriaceae and reorganize its genera based on Amino Acid Identity values calculated from whole genome sequences.</title>
        <authorList>
            <person name="Nicholson A.C."/>
            <person name="Gulvik C.A."/>
            <person name="Whitney A.M."/>
            <person name="Humrighouse B.W."/>
            <person name="Bell M."/>
            <person name="Holmes B."/>
            <person name="Steigerwalt A.G."/>
            <person name="Villarma A."/>
            <person name="Sheth M."/>
            <person name="Batra D."/>
            <person name="Pryor J."/>
            <person name="Bernardet J.-F."/>
            <person name="Hugo C."/>
            <person name="Kampfer P."/>
            <person name="Newman J.D."/>
            <person name="McQuiston J.R."/>
        </authorList>
    </citation>
    <scope>NUCLEOTIDE SEQUENCE [LARGE SCALE GENOMIC DNA]</scope>
    <source>
        <strain evidence="2">G0081</strain>
    </source>
</reference>
<dbReference type="EMBL" id="CP034159">
    <property type="protein sequence ID" value="AZI31754.1"/>
    <property type="molecule type" value="Genomic_DNA"/>
</dbReference>
<dbReference type="KEGG" id="ccas:EIB73_00565"/>
<evidence type="ECO:0000313" key="2">
    <source>
        <dbReference type="Proteomes" id="UP000270185"/>
    </source>
</evidence>
<dbReference type="Proteomes" id="UP000270185">
    <property type="component" value="Chromosome"/>
</dbReference>
<organism evidence="1 2">
    <name type="scientific">Kaistella carnis</name>
    <dbReference type="NCBI Taxonomy" id="1241979"/>
    <lineage>
        <taxon>Bacteria</taxon>
        <taxon>Pseudomonadati</taxon>
        <taxon>Bacteroidota</taxon>
        <taxon>Flavobacteriia</taxon>
        <taxon>Flavobacteriales</taxon>
        <taxon>Weeksellaceae</taxon>
        <taxon>Chryseobacterium group</taxon>
        <taxon>Kaistella</taxon>
    </lineage>
</organism>
<evidence type="ECO:0000313" key="1">
    <source>
        <dbReference type="EMBL" id="AZI31754.1"/>
    </source>
</evidence>
<sequence length="64" mass="7166">MQTHLLAVIGVEIPQAAGLFFLTPKERPTEAPFCVFRKKELQQGIETDSAISFSNRNLLSESLF</sequence>
<name>A0A3G8XNA6_9FLAO</name>
<protein>
    <submittedName>
        <fullName evidence="1">Uncharacterized protein</fullName>
    </submittedName>
</protein>
<proteinExistence type="predicted"/>
<accession>A0A3G8XNA6</accession>
<keyword evidence="2" id="KW-1185">Reference proteome</keyword>
<dbReference type="AlphaFoldDB" id="A0A3G8XNA6"/>
<gene>
    <name evidence="1" type="ORF">EIB73_00565</name>
</gene>
<dbReference type="RefSeq" id="WP_125021615.1">
    <property type="nucleotide sequence ID" value="NZ_CP034159.1"/>
</dbReference>
<dbReference type="OrthoDB" id="9990248at2"/>